<dbReference type="SMART" id="SM01034">
    <property type="entry name" value="BLUF"/>
    <property type="match status" value="1"/>
</dbReference>
<keyword evidence="1" id="KW-0812">Transmembrane</keyword>
<dbReference type="Pfam" id="PF04940">
    <property type="entry name" value="BLUF"/>
    <property type="match status" value="1"/>
</dbReference>
<dbReference type="InterPro" id="IPR036046">
    <property type="entry name" value="Acylphosphatase-like_dom_sf"/>
</dbReference>
<dbReference type="RefSeq" id="WP_302711941.1">
    <property type="nucleotide sequence ID" value="NZ_JAULRT010000046.1"/>
</dbReference>
<accession>A0ABT8TCG8</accession>
<feature type="transmembrane region" description="Helical" evidence="1">
    <location>
        <begin position="163"/>
        <end position="182"/>
    </location>
</feature>
<evidence type="ECO:0000259" key="2">
    <source>
        <dbReference type="PROSITE" id="PS50925"/>
    </source>
</evidence>
<dbReference type="InterPro" id="IPR007024">
    <property type="entry name" value="BLUF_domain"/>
</dbReference>
<sequence length="183" mass="20304">MLIQLCYASRANFQPTAAGSGVEPTVARILQASRRNNSRVGLGGVLYYRDSCFFQVLEGPEREIQALLIKLRQDDRHTDLKVLSTGRITEREFDKWSMKYTHLDETVNAWLQSKGIKTFDPLAFDAPLAHEFSGVLRSSSEAPEPQGQTGTVPSAQGRSLQRVCLTLVVTLAALAAALWYVFS</sequence>
<keyword evidence="1" id="KW-1133">Transmembrane helix</keyword>
<name>A0ABT8TCG8_9GAMM</name>
<evidence type="ECO:0000313" key="4">
    <source>
        <dbReference type="Proteomes" id="UP001168380"/>
    </source>
</evidence>
<gene>
    <name evidence="3" type="ORF">QWI16_06325</name>
</gene>
<dbReference type="EMBL" id="JAULRT010000046">
    <property type="protein sequence ID" value="MDO3381785.1"/>
    <property type="molecule type" value="Genomic_DNA"/>
</dbReference>
<comment type="caution">
    <text evidence="3">The sequence shown here is derived from an EMBL/GenBank/DDBJ whole genome shotgun (WGS) entry which is preliminary data.</text>
</comment>
<keyword evidence="1" id="KW-0472">Membrane</keyword>
<organism evidence="3 4">
    <name type="scientific">Gilvimarinus algae</name>
    <dbReference type="NCBI Taxonomy" id="3058037"/>
    <lineage>
        <taxon>Bacteria</taxon>
        <taxon>Pseudomonadati</taxon>
        <taxon>Pseudomonadota</taxon>
        <taxon>Gammaproteobacteria</taxon>
        <taxon>Cellvibrionales</taxon>
        <taxon>Cellvibrionaceae</taxon>
        <taxon>Gilvimarinus</taxon>
    </lineage>
</organism>
<dbReference type="PROSITE" id="PS50925">
    <property type="entry name" value="BLUF"/>
    <property type="match status" value="1"/>
</dbReference>
<dbReference type="SUPFAM" id="SSF54975">
    <property type="entry name" value="Acylphosphatase/BLUF domain-like"/>
    <property type="match status" value="1"/>
</dbReference>
<dbReference type="Gene3D" id="3.30.70.100">
    <property type="match status" value="1"/>
</dbReference>
<evidence type="ECO:0000256" key="1">
    <source>
        <dbReference type="SAM" id="Phobius"/>
    </source>
</evidence>
<dbReference type="Proteomes" id="UP001168380">
    <property type="component" value="Unassembled WGS sequence"/>
</dbReference>
<feature type="domain" description="BLUF" evidence="2">
    <location>
        <begin position="2"/>
        <end position="99"/>
    </location>
</feature>
<proteinExistence type="predicted"/>
<evidence type="ECO:0000313" key="3">
    <source>
        <dbReference type="EMBL" id="MDO3381785.1"/>
    </source>
</evidence>
<reference evidence="3" key="1">
    <citation type="submission" date="2023-07" db="EMBL/GenBank/DDBJ databases">
        <title>Gilvimarinus algae sp. nov., isolated from the surface of Kelp.</title>
        <authorList>
            <person name="Sun Y.Y."/>
            <person name="Gong Y."/>
            <person name="Du Z.J."/>
        </authorList>
    </citation>
    <scope>NUCLEOTIDE SEQUENCE</scope>
    <source>
        <strain evidence="3">SDUM040014</strain>
    </source>
</reference>
<protein>
    <submittedName>
        <fullName evidence="3">BLUF domain-containing protein</fullName>
    </submittedName>
</protein>
<keyword evidence="4" id="KW-1185">Reference proteome</keyword>